<feature type="transmembrane region" description="Helical" evidence="2">
    <location>
        <begin position="214"/>
        <end position="234"/>
    </location>
</feature>
<feature type="transmembrane region" description="Helical" evidence="2">
    <location>
        <begin position="241"/>
        <end position="265"/>
    </location>
</feature>
<comment type="caution">
    <text evidence="3">The sequence shown here is derived from an EMBL/GenBank/DDBJ whole genome shotgun (WGS) entry which is preliminary data.</text>
</comment>
<keyword evidence="4" id="KW-1185">Reference proteome</keyword>
<feature type="region of interest" description="Disordered" evidence="1">
    <location>
        <begin position="746"/>
        <end position="778"/>
    </location>
</feature>
<dbReference type="EMBL" id="JBJQND010000010">
    <property type="protein sequence ID" value="KAL3863430.1"/>
    <property type="molecule type" value="Genomic_DNA"/>
</dbReference>
<feature type="compositionally biased region" description="Polar residues" evidence="1">
    <location>
        <begin position="596"/>
        <end position="606"/>
    </location>
</feature>
<feature type="region of interest" description="Disordered" evidence="1">
    <location>
        <begin position="680"/>
        <end position="719"/>
    </location>
</feature>
<keyword evidence="2" id="KW-0812">Transmembrane</keyword>
<keyword evidence="2" id="KW-0472">Membrane</keyword>
<proteinExistence type="predicted"/>
<dbReference type="InterPro" id="IPR053291">
    <property type="entry name" value="Ommatidial_diff-associated"/>
</dbReference>
<sequence length="778" mass="87901">MVQLAKKSMRLTSLWSIFYCLIVLGLHCYITYVFITRYRGYDSQSMLRDEGNLLSVLKSSLALVILSLLCLPLFVITSVVRVGNTANDGVKLGRDHALETNVSTIGSKIKCHCLRRIWQQFLPFSQVLHLCAAFLVLLPETMLTAMEVERGLKSTDAVWSCDLDFLFAADRPHRSDIISRSNLTHHDNMTYIIIPTPRPPSGGWSNHYSVSVSYVHFAIALLAFTVRYASVFWFTNKVISFIFAFQLLFLSIESLFAYCGMSVLYKLTINSNLYVNNIHTAQSSSSVMALYIIGGIILILSTMAVYDYGACYFQEKFQIIDKKHHPDTYKKQTIVVKSGCQGYKTHILAIVALIIMAFFKGPILYDLVSLYKVAKDSFVLTCVVVDVCYMVMWITLWTVFTLKQEWKFRILDYVPLTQPIFTISNEHTIAKSLSFPSGSLELSEIRKYRRKRPSSLPSDLTASESGFGDVPSSEDERFEVCLPPLEEYPGIESSRKKGSTQSLNLRGRNRRNGHQRVTFHETVKRCTSTDDESSPKRSIGNSVPDGNGVRVQADVHLETSRGMSQFNPFEKDTKHAPRLDINVTKDFQKPLHSGEEQLNNSYCATNSEDDGSAFSEPISSNRLKRDVTSLFSRSVNYRDNSSRLDAAQCNKQPMKISNVSNNLNIVPASVKQTNLEVTQRSNQNLNSRDQHLGVPSPHRRDISNLTDTKANSENENRIVDQLYPRPIEFVDKKQILGLERRDSANYSLTSSQETASNDSDQSQNPLCSQHPNIDGRQS</sequence>
<evidence type="ECO:0000256" key="2">
    <source>
        <dbReference type="SAM" id="Phobius"/>
    </source>
</evidence>
<dbReference type="Proteomes" id="UP001634394">
    <property type="component" value="Unassembled WGS sequence"/>
</dbReference>
<evidence type="ECO:0000313" key="4">
    <source>
        <dbReference type="Proteomes" id="UP001634394"/>
    </source>
</evidence>
<evidence type="ECO:0000256" key="1">
    <source>
        <dbReference type="SAM" id="MobiDB-lite"/>
    </source>
</evidence>
<feature type="region of interest" description="Disordered" evidence="1">
    <location>
        <begin position="524"/>
        <end position="548"/>
    </location>
</feature>
<name>A0ABD3VPX4_SINWO</name>
<feature type="transmembrane region" description="Helical" evidence="2">
    <location>
        <begin position="12"/>
        <end position="35"/>
    </location>
</feature>
<keyword evidence="2" id="KW-1133">Transmembrane helix</keyword>
<feature type="region of interest" description="Disordered" evidence="1">
    <location>
        <begin position="489"/>
        <end position="511"/>
    </location>
</feature>
<feature type="transmembrane region" description="Helical" evidence="2">
    <location>
        <begin position="55"/>
        <end position="76"/>
    </location>
</feature>
<evidence type="ECO:0008006" key="5">
    <source>
        <dbReference type="Google" id="ProtNLM"/>
    </source>
</evidence>
<feature type="region of interest" description="Disordered" evidence="1">
    <location>
        <begin position="592"/>
        <end position="618"/>
    </location>
</feature>
<dbReference type="AlphaFoldDB" id="A0ABD3VPX4"/>
<dbReference type="PANTHER" id="PTHR21579">
    <property type="entry name" value="PROTEIN TINCAR"/>
    <property type="match status" value="1"/>
</dbReference>
<feature type="region of interest" description="Disordered" evidence="1">
    <location>
        <begin position="453"/>
        <end position="474"/>
    </location>
</feature>
<organism evidence="3 4">
    <name type="scientific">Sinanodonta woodiana</name>
    <name type="common">Chinese pond mussel</name>
    <name type="synonym">Anodonta woodiana</name>
    <dbReference type="NCBI Taxonomy" id="1069815"/>
    <lineage>
        <taxon>Eukaryota</taxon>
        <taxon>Metazoa</taxon>
        <taxon>Spiralia</taxon>
        <taxon>Lophotrochozoa</taxon>
        <taxon>Mollusca</taxon>
        <taxon>Bivalvia</taxon>
        <taxon>Autobranchia</taxon>
        <taxon>Heteroconchia</taxon>
        <taxon>Palaeoheterodonta</taxon>
        <taxon>Unionida</taxon>
        <taxon>Unionoidea</taxon>
        <taxon>Unionidae</taxon>
        <taxon>Unioninae</taxon>
        <taxon>Sinanodonta</taxon>
    </lineage>
</organism>
<protein>
    <recommendedName>
        <fullName evidence="5">Protein tincar</fullName>
    </recommendedName>
</protein>
<feature type="compositionally biased region" description="Polar residues" evidence="1">
    <location>
        <begin position="455"/>
        <end position="464"/>
    </location>
</feature>
<dbReference type="PANTHER" id="PTHR21579:SF20">
    <property type="entry name" value="PROTEIN TINCAR"/>
    <property type="match status" value="1"/>
</dbReference>
<feature type="transmembrane region" description="Helical" evidence="2">
    <location>
        <begin position="285"/>
        <end position="306"/>
    </location>
</feature>
<accession>A0ABD3VPX4</accession>
<feature type="transmembrane region" description="Helical" evidence="2">
    <location>
        <begin position="347"/>
        <end position="365"/>
    </location>
</feature>
<feature type="transmembrane region" description="Helical" evidence="2">
    <location>
        <begin position="377"/>
        <end position="400"/>
    </location>
</feature>
<reference evidence="3 4" key="1">
    <citation type="submission" date="2024-11" db="EMBL/GenBank/DDBJ databases">
        <title>Chromosome-level genome assembly of the freshwater bivalve Anodonta woodiana.</title>
        <authorList>
            <person name="Chen X."/>
        </authorList>
    </citation>
    <scope>NUCLEOTIDE SEQUENCE [LARGE SCALE GENOMIC DNA]</scope>
    <source>
        <strain evidence="3">MN2024</strain>
        <tissue evidence="3">Gills</tissue>
    </source>
</reference>
<evidence type="ECO:0000313" key="3">
    <source>
        <dbReference type="EMBL" id="KAL3863430.1"/>
    </source>
</evidence>
<gene>
    <name evidence="3" type="ORF">ACJMK2_005187</name>
</gene>